<sequence>GAAAAGRRGRHARVPGDDAELQPGHPRARHGHARRPAPARGRPGSRVVHRQRSRPI</sequence>
<name>A0A6J4J810_9PROT</name>
<feature type="non-terminal residue" evidence="2">
    <location>
        <position position="56"/>
    </location>
</feature>
<evidence type="ECO:0000313" key="2">
    <source>
        <dbReference type="EMBL" id="CAA9272749.1"/>
    </source>
</evidence>
<evidence type="ECO:0000256" key="1">
    <source>
        <dbReference type="SAM" id="MobiDB-lite"/>
    </source>
</evidence>
<organism evidence="2">
    <name type="scientific">uncultured Acetobacteraceae bacterium</name>
    <dbReference type="NCBI Taxonomy" id="169975"/>
    <lineage>
        <taxon>Bacteria</taxon>
        <taxon>Pseudomonadati</taxon>
        <taxon>Pseudomonadota</taxon>
        <taxon>Alphaproteobacteria</taxon>
        <taxon>Acetobacterales</taxon>
        <taxon>Acetobacteraceae</taxon>
        <taxon>environmental samples</taxon>
    </lineage>
</organism>
<accession>A0A6J4J810</accession>
<feature type="non-terminal residue" evidence="2">
    <location>
        <position position="1"/>
    </location>
</feature>
<protein>
    <submittedName>
        <fullName evidence="2">Uncharacterized protein</fullName>
    </submittedName>
</protein>
<feature type="compositionally biased region" description="Basic residues" evidence="1">
    <location>
        <begin position="26"/>
        <end position="37"/>
    </location>
</feature>
<dbReference type="AlphaFoldDB" id="A0A6J4J810"/>
<proteinExistence type="predicted"/>
<feature type="region of interest" description="Disordered" evidence="1">
    <location>
        <begin position="1"/>
        <end position="56"/>
    </location>
</feature>
<dbReference type="EMBL" id="CADCTL010000231">
    <property type="protein sequence ID" value="CAA9272749.1"/>
    <property type="molecule type" value="Genomic_DNA"/>
</dbReference>
<feature type="compositionally biased region" description="Basic residues" evidence="1">
    <location>
        <begin position="47"/>
        <end position="56"/>
    </location>
</feature>
<reference evidence="2" key="1">
    <citation type="submission" date="2020-02" db="EMBL/GenBank/DDBJ databases">
        <authorList>
            <person name="Meier V. D."/>
        </authorList>
    </citation>
    <scope>NUCLEOTIDE SEQUENCE</scope>
    <source>
        <strain evidence="2">AVDCRST_MAG04</strain>
    </source>
</reference>
<gene>
    <name evidence="2" type="ORF">AVDCRST_MAG04-3193</name>
</gene>